<organism evidence="3 4">
    <name type="scientific">Prevotella denticola CRIS 18C-A</name>
    <dbReference type="NCBI Taxonomy" id="944557"/>
    <lineage>
        <taxon>Bacteria</taxon>
        <taxon>Pseudomonadati</taxon>
        <taxon>Bacteroidota</taxon>
        <taxon>Bacteroidia</taxon>
        <taxon>Bacteroidales</taxon>
        <taxon>Prevotellaceae</taxon>
        <taxon>Prevotella</taxon>
    </lineage>
</organism>
<keyword evidence="3" id="KW-0449">Lipoprotein</keyword>
<reference evidence="3 4" key="1">
    <citation type="submission" date="2011-02" db="EMBL/GenBank/DDBJ databases">
        <authorList>
            <person name="Durkin A.S."/>
            <person name="Madupu R."/>
            <person name="Torralba M."/>
            <person name="Gillis M."/>
            <person name="Methe B."/>
            <person name="Sutton G."/>
            <person name="Nelson K.E."/>
        </authorList>
    </citation>
    <scope>NUCLEOTIDE SEQUENCE [LARGE SCALE GENOMIC DNA]</scope>
    <source>
        <strain evidence="3 4">CRIS 18C-A</strain>
    </source>
</reference>
<accession>F0H7W6</accession>
<evidence type="ECO:0000256" key="1">
    <source>
        <dbReference type="SAM" id="SignalP"/>
    </source>
</evidence>
<dbReference type="EMBL" id="AEXO01000072">
    <property type="protein sequence ID" value="EGC86143.1"/>
    <property type="molecule type" value="Genomic_DNA"/>
</dbReference>
<gene>
    <name evidence="3" type="ORF">HMPREF9303_0073</name>
</gene>
<keyword evidence="4" id="KW-1185">Reference proteome</keyword>
<comment type="caution">
    <text evidence="3">The sequence shown here is derived from an EMBL/GenBank/DDBJ whole genome shotgun (WGS) entry which is preliminary data.</text>
</comment>
<protein>
    <submittedName>
        <fullName evidence="3">Putative lipoprotein</fullName>
    </submittedName>
</protein>
<name>F0H7W6_9BACT</name>
<dbReference type="Pfam" id="PF14135">
    <property type="entry name" value="DUF4302"/>
    <property type="match status" value="1"/>
</dbReference>
<dbReference type="Pfam" id="PF13004">
    <property type="entry name" value="BACON"/>
    <property type="match status" value="1"/>
</dbReference>
<dbReference type="InterPro" id="IPR025396">
    <property type="entry name" value="DUF4302"/>
</dbReference>
<sequence>MKKGSFMKASKIFIALLLALPAIGLQSCLKDQEDVFDKSYSERMAEFLQQAQDTLVKAPYGWALDYYPESNQSYGGVAYTIRFTRDNAIVRYENNPDDGEVKSLYSMKDDSGPVLSFDTYNTFLHVYATPKDGEYRGKEGDFEFIIDSIGSDCVKLHGKKSENTMYLRKLTADAAEYMEKVTDLSADFIFSGMEVTIGGKPYRLVITDPDNRQLALYDGNTLVGTSAYAFTDHGIRLYLPVTVNGVRLYDFTYDSATAKLSAGGVETTKSFVDVNAIAKLIGSVSVSNGAKTVTKTVPHLDKLEVTCEASWVHLSKSGNTLTITVDANPMATKARGSKIKVSNGTDEAQVQVLQYDLPALLGSYKLTMTAYDPDAEAFRQTTRTASISYTGSGKNRKYSLNVKSGYGADYAFPLTYVASANAFLMQSGQKVLTLRGQSATYYIGNAFNINKSQGTGTGTNAYNLISFDISDNGDIRASLCGPLFVINGGQLQYTGMTTQIIVLYAFTGEPFSESNLAGWVDKWQNAVLEKTSTSSPAKPAPLFDDDAAGSGHDTALPQYKANRVARFDMDWRSILPAWNTSQVKLNK</sequence>
<dbReference type="InterPro" id="IPR024361">
    <property type="entry name" value="BACON"/>
</dbReference>
<evidence type="ECO:0000313" key="4">
    <source>
        <dbReference type="Proteomes" id="UP000003155"/>
    </source>
</evidence>
<feature type="chain" id="PRO_5003249689" evidence="1">
    <location>
        <begin position="25"/>
        <end position="587"/>
    </location>
</feature>
<proteinExistence type="predicted"/>
<dbReference type="AlphaFoldDB" id="F0H7W6"/>
<evidence type="ECO:0000313" key="3">
    <source>
        <dbReference type="EMBL" id="EGC86143.1"/>
    </source>
</evidence>
<feature type="domain" description="BACON" evidence="2">
    <location>
        <begin position="305"/>
        <end position="354"/>
    </location>
</feature>
<keyword evidence="1" id="KW-0732">Signal</keyword>
<dbReference type="PROSITE" id="PS51257">
    <property type="entry name" value="PROKAR_LIPOPROTEIN"/>
    <property type="match status" value="1"/>
</dbReference>
<dbReference type="Proteomes" id="UP000003155">
    <property type="component" value="Unassembled WGS sequence"/>
</dbReference>
<evidence type="ECO:0000259" key="2">
    <source>
        <dbReference type="Pfam" id="PF13004"/>
    </source>
</evidence>
<feature type="signal peptide" evidence="1">
    <location>
        <begin position="1"/>
        <end position="24"/>
    </location>
</feature>